<keyword evidence="1" id="KW-0238">DNA-binding</keyword>
<dbReference type="InterPro" id="IPR039420">
    <property type="entry name" value="WalR-like"/>
</dbReference>
<evidence type="ECO:0000256" key="1">
    <source>
        <dbReference type="ARBA" id="ARBA00023125"/>
    </source>
</evidence>
<dbReference type="Pfam" id="PF04397">
    <property type="entry name" value="LytTR"/>
    <property type="match status" value="1"/>
</dbReference>
<dbReference type="Proteomes" id="UP000033121">
    <property type="component" value="Unassembled WGS sequence"/>
</dbReference>
<dbReference type="PROSITE" id="PS50930">
    <property type="entry name" value="HTH_LYTTR"/>
    <property type="match status" value="1"/>
</dbReference>
<evidence type="ECO:0000259" key="4">
    <source>
        <dbReference type="PROSITE" id="PS50930"/>
    </source>
</evidence>
<feature type="domain" description="Response regulatory" evidence="3">
    <location>
        <begin position="3"/>
        <end position="114"/>
    </location>
</feature>
<evidence type="ECO:0000313" key="6">
    <source>
        <dbReference type="Proteomes" id="UP000033121"/>
    </source>
</evidence>
<dbReference type="InterPro" id="IPR001789">
    <property type="entry name" value="Sig_transdc_resp-reg_receiver"/>
</dbReference>
<dbReference type="OrthoDB" id="1646880at2"/>
<dbReference type="GO" id="GO:0000156">
    <property type="term" value="F:phosphorelay response regulator activity"/>
    <property type="evidence" value="ECO:0007669"/>
    <property type="project" value="TreeGrafter"/>
</dbReference>
<dbReference type="EMBL" id="BBWV01000001">
    <property type="protein sequence ID" value="GAO41941.1"/>
    <property type="molecule type" value="Genomic_DNA"/>
</dbReference>
<accession>A0A0E9MX02</accession>
<dbReference type="RefSeq" id="WP_046367714.1">
    <property type="nucleotide sequence ID" value="NZ_BBWV01000001.1"/>
</dbReference>
<dbReference type="GO" id="GO:0000976">
    <property type="term" value="F:transcription cis-regulatory region binding"/>
    <property type="evidence" value="ECO:0007669"/>
    <property type="project" value="TreeGrafter"/>
</dbReference>
<dbReference type="Pfam" id="PF00072">
    <property type="entry name" value="Response_reg"/>
    <property type="match status" value="1"/>
</dbReference>
<dbReference type="GO" id="GO:0032993">
    <property type="term" value="C:protein-DNA complex"/>
    <property type="evidence" value="ECO:0007669"/>
    <property type="project" value="TreeGrafter"/>
</dbReference>
<protein>
    <submittedName>
        <fullName evidence="5">Putative two-component response regulator</fullName>
    </submittedName>
</protein>
<dbReference type="GO" id="GO:0005829">
    <property type="term" value="C:cytosol"/>
    <property type="evidence" value="ECO:0007669"/>
    <property type="project" value="TreeGrafter"/>
</dbReference>
<dbReference type="SMART" id="SM00850">
    <property type="entry name" value="LytTR"/>
    <property type="match status" value="1"/>
</dbReference>
<keyword evidence="2" id="KW-0597">Phosphoprotein</keyword>
<dbReference type="InterPro" id="IPR007492">
    <property type="entry name" value="LytTR_DNA-bd_dom"/>
</dbReference>
<sequence length="233" mass="26475">MLRCIAVDDEPLALALLQDNISKLPYLQLVASCANALEAIKVMQEQPVDLMFIDIQMPGLTGLQLIETMVHKPMVILITAYKQYALESYNLDVVDYLVKPVPLERFIAACNKAYELYRLRNSSAADKKPATYFFVNVDYSLLKISFADVIWVEGLRDYIKIHLKSPQKPVVVRMSMRSIEDELPPSDFIRIHKSYLVAIESITAIKKSSVFMGDIELPVGDTYRDAIEAITRR</sequence>
<dbReference type="SMART" id="SM00448">
    <property type="entry name" value="REC"/>
    <property type="match status" value="1"/>
</dbReference>
<gene>
    <name evidence="5" type="ORF">FPE01S_01_09560</name>
</gene>
<dbReference type="SUPFAM" id="SSF52172">
    <property type="entry name" value="CheY-like"/>
    <property type="match status" value="1"/>
</dbReference>
<feature type="domain" description="HTH LytTR-type" evidence="4">
    <location>
        <begin position="133"/>
        <end position="233"/>
    </location>
</feature>
<name>A0A0E9MX02_9BACT</name>
<evidence type="ECO:0000313" key="5">
    <source>
        <dbReference type="EMBL" id="GAO41941.1"/>
    </source>
</evidence>
<dbReference type="PANTHER" id="PTHR48111:SF17">
    <property type="entry name" value="TRANSCRIPTIONAL REGULATORY PROTEIN YPDB"/>
    <property type="match status" value="1"/>
</dbReference>
<organism evidence="5 6">
    <name type="scientific">Flavihumibacter petaseus NBRC 106054</name>
    <dbReference type="NCBI Taxonomy" id="1220578"/>
    <lineage>
        <taxon>Bacteria</taxon>
        <taxon>Pseudomonadati</taxon>
        <taxon>Bacteroidota</taxon>
        <taxon>Chitinophagia</taxon>
        <taxon>Chitinophagales</taxon>
        <taxon>Chitinophagaceae</taxon>
        <taxon>Flavihumibacter</taxon>
    </lineage>
</organism>
<dbReference type="GO" id="GO:0006355">
    <property type="term" value="P:regulation of DNA-templated transcription"/>
    <property type="evidence" value="ECO:0007669"/>
    <property type="project" value="TreeGrafter"/>
</dbReference>
<dbReference type="PROSITE" id="PS50110">
    <property type="entry name" value="RESPONSE_REGULATORY"/>
    <property type="match status" value="1"/>
</dbReference>
<dbReference type="InterPro" id="IPR011006">
    <property type="entry name" value="CheY-like_superfamily"/>
</dbReference>
<dbReference type="AlphaFoldDB" id="A0A0E9MX02"/>
<evidence type="ECO:0000259" key="3">
    <source>
        <dbReference type="PROSITE" id="PS50110"/>
    </source>
</evidence>
<proteinExistence type="predicted"/>
<dbReference type="STRING" id="1220578.FPE01S_01_09560"/>
<dbReference type="Gene3D" id="3.40.50.2300">
    <property type="match status" value="1"/>
</dbReference>
<dbReference type="PANTHER" id="PTHR48111">
    <property type="entry name" value="REGULATOR OF RPOS"/>
    <property type="match status" value="1"/>
</dbReference>
<dbReference type="Gene3D" id="2.40.50.1020">
    <property type="entry name" value="LytTr DNA-binding domain"/>
    <property type="match status" value="1"/>
</dbReference>
<evidence type="ECO:0000256" key="2">
    <source>
        <dbReference type="PROSITE-ProRule" id="PRU00169"/>
    </source>
</evidence>
<comment type="caution">
    <text evidence="5">The sequence shown here is derived from an EMBL/GenBank/DDBJ whole genome shotgun (WGS) entry which is preliminary data.</text>
</comment>
<reference evidence="5 6" key="1">
    <citation type="submission" date="2015-04" db="EMBL/GenBank/DDBJ databases">
        <title>Whole genome shotgun sequence of Flavihumibacter petaseus NBRC 106054.</title>
        <authorList>
            <person name="Miyazawa S."/>
            <person name="Hosoyama A."/>
            <person name="Hashimoto M."/>
            <person name="Noguchi M."/>
            <person name="Tsuchikane K."/>
            <person name="Ohji S."/>
            <person name="Yamazoe A."/>
            <person name="Ichikawa N."/>
            <person name="Kimura A."/>
            <person name="Fujita N."/>
        </authorList>
    </citation>
    <scope>NUCLEOTIDE SEQUENCE [LARGE SCALE GENOMIC DNA]</scope>
    <source>
        <strain evidence="5 6">NBRC 106054</strain>
    </source>
</reference>
<keyword evidence="6" id="KW-1185">Reference proteome</keyword>
<feature type="modified residue" description="4-aspartylphosphate" evidence="2">
    <location>
        <position position="54"/>
    </location>
</feature>